<dbReference type="Gramene" id="ERN11251">
    <property type="protein sequence ID" value="ERN11251"/>
    <property type="gene ID" value="AMTR_s00024p00232320"/>
</dbReference>
<feature type="signal peptide" evidence="2">
    <location>
        <begin position="1"/>
        <end position="17"/>
    </location>
</feature>
<keyword evidence="1" id="KW-1133">Transmembrane helix</keyword>
<dbReference type="KEGG" id="atr:18439442"/>
<feature type="chain" id="PRO_5004807835" description="SCP domain-containing protein" evidence="2">
    <location>
        <begin position="18"/>
        <end position="212"/>
    </location>
</feature>
<protein>
    <recommendedName>
        <fullName evidence="5">SCP domain-containing protein</fullName>
    </recommendedName>
</protein>
<dbReference type="AlphaFoldDB" id="W1PU92"/>
<dbReference type="EMBL" id="KI392710">
    <property type="protein sequence ID" value="ERN11251.1"/>
    <property type="molecule type" value="Genomic_DNA"/>
</dbReference>
<dbReference type="Proteomes" id="UP000017836">
    <property type="component" value="Unassembled WGS sequence"/>
</dbReference>
<organism evidence="3 4">
    <name type="scientific">Amborella trichopoda</name>
    <dbReference type="NCBI Taxonomy" id="13333"/>
    <lineage>
        <taxon>Eukaryota</taxon>
        <taxon>Viridiplantae</taxon>
        <taxon>Streptophyta</taxon>
        <taxon>Embryophyta</taxon>
        <taxon>Tracheophyta</taxon>
        <taxon>Spermatophyta</taxon>
        <taxon>Magnoliopsida</taxon>
        <taxon>Amborellales</taxon>
        <taxon>Amborellaceae</taxon>
        <taxon>Amborella</taxon>
    </lineage>
</organism>
<keyword evidence="1" id="KW-0812">Transmembrane</keyword>
<evidence type="ECO:0000256" key="1">
    <source>
        <dbReference type="SAM" id="Phobius"/>
    </source>
</evidence>
<dbReference type="HOGENOM" id="CLU_083526_0_0_1"/>
<accession>W1PU92</accession>
<keyword evidence="2" id="KW-0732">Signal</keyword>
<dbReference type="eggNOG" id="ENOG502QTRZ">
    <property type="taxonomic scope" value="Eukaryota"/>
</dbReference>
<keyword evidence="1" id="KW-0472">Membrane</keyword>
<dbReference type="OrthoDB" id="742600at2759"/>
<keyword evidence="4" id="KW-1185">Reference proteome</keyword>
<evidence type="ECO:0000313" key="3">
    <source>
        <dbReference type="EMBL" id="ERN11251.1"/>
    </source>
</evidence>
<evidence type="ECO:0008006" key="5">
    <source>
        <dbReference type="Google" id="ProtNLM"/>
    </source>
</evidence>
<reference evidence="4" key="1">
    <citation type="journal article" date="2013" name="Science">
        <title>The Amborella genome and the evolution of flowering plants.</title>
        <authorList>
            <consortium name="Amborella Genome Project"/>
        </authorList>
    </citation>
    <scope>NUCLEOTIDE SEQUENCE [LARGE SCALE GENOMIC DNA]</scope>
</reference>
<name>W1PU92_AMBTC</name>
<sequence length="212" mass="21777">MELVFFVASLLLSTVSGGTTGNPADELVAALNANRTALKLASLHDNPGLGCMALQYIKAYQGRCDEANDKKPADADFAQTFAPNCGVEPSSLAQVTGRLLGCQSSYVHATEAFSNLLIHNNKSLAILYNKNHTEVGAGVSGTDGGAPYFWCVLFSNGASSSSFVLPGGVASKQRPGCYSGTNETCSGAMGGRLGGGVGILGLLLMVGFGFAL</sequence>
<dbReference type="OMA" id="SPLNGMW"/>
<dbReference type="PANTHER" id="PTHR34537">
    <property type="entry name" value="OS08G0459300 PROTEIN"/>
    <property type="match status" value="1"/>
</dbReference>
<evidence type="ECO:0000313" key="4">
    <source>
        <dbReference type="Proteomes" id="UP000017836"/>
    </source>
</evidence>
<dbReference type="PANTHER" id="PTHR34537:SF1">
    <property type="entry name" value="OS08G0459300 PROTEIN"/>
    <property type="match status" value="1"/>
</dbReference>
<proteinExistence type="predicted"/>
<evidence type="ECO:0000256" key="2">
    <source>
        <dbReference type="SAM" id="SignalP"/>
    </source>
</evidence>
<gene>
    <name evidence="3" type="ORF">AMTR_s00024p00232320</name>
</gene>
<feature type="transmembrane region" description="Helical" evidence="1">
    <location>
        <begin position="193"/>
        <end position="211"/>
    </location>
</feature>